<feature type="domain" description="Cadherin" evidence="12">
    <location>
        <begin position="932"/>
        <end position="1036"/>
    </location>
</feature>
<keyword evidence="2 11" id="KW-0812">Transmembrane</keyword>
<dbReference type="SMART" id="SM00112">
    <property type="entry name" value="CA"/>
    <property type="match status" value="10"/>
</dbReference>
<gene>
    <name evidence="13" type="ORF">BV898_15774</name>
</gene>
<dbReference type="GO" id="GO:0005509">
    <property type="term" value="F:calcium ion binding"/>
    <property type="evidence" value="ECO:0007669"/>
    <property type="project" value="UniProtKB-UniRule"/>
</dbReference>
<evidence type="ECO:0000256" key="7">
    <source>
        <dbReference type="ARBA" id="ARBA00023136"/>
    </source>
</evidence>
<evidence type="ECO:0000256" key="10">
    <source>
        <dbReference type="SAM" id="MobiDB-lite"/>
    </source>
</evidence>
<dbReference type="OrthoDB" id="10029135at2759"/>
<evidence type="ECO:0000256" key="11">
    <source>
        <dbReference type="SAM" id="Phobius"/>
    </source>
</evidence>
<evidence type="ECO:0000256" key="4">
    <source>
        <dbReference type="ARBA" id="ARBA00022837"/>
    </source>
</evidence>
<name>A0A9X6NBZ5_HYPEX</name>
<dbReference type="GO" id="GO:0007156">
    <property type="term" value="P:homophilic cell adhesion via plasma membrane adhesion molecules"/>
    <property type="evidence" value="ECO:0007669"/>
    <property type="project" value="InterPro"/>
</dbReference>
<dbReference type="PANTHER" id="PTHR24026:SF51">
    <property type="entry name" value="PROTOCADHERIN-LIKE WING POLARITY PROTEIN STAN"/>
    <property type="match status" value="1"/>
</dbReference>
<dbReference type="GO" id="GO:0009653">
    <property type="term" value="P:anatomical structure morphogenesis"/>
    <property type="evidence" value="ECO:0007669"/>
    <property type="project" value="UniProtKB-ARBA"/>
</dbReference>
<sequence>MDLVRISLAAGLEPPRRPRWRLRLPSPTIGSFWLLVIVVQLLNVPSLADAQLCTVRNGATHLTADVQTQPNSDSSTVTVFLNNIIGSPDEIELAVVKDGPFSDWFMVNGKQLLLTRSLTQQHQLPEHITLRLRCARRRLIPTIPTYITVHVRIVQLLQQIIMPRVVTISELTPVGTTVYQANPREFGRTGYTYSIVNEDVKEYFVVTDPLQGWIAVRRPLDFERQQDYNIKIRATDGVNTDEFVVTVRIQDSNDLDPAFEFAGCQRINNVCINPRYTATCFLKQAGGAIKITPEPIRAYDRDTLRYPIRYSFLPEGQPASFATYFRINPESGEVRQIRPLDQLDVKEFVIYVKAEELAPPGGLARSSVAQLVVNVRTQNSHRPVIRAPTTVCYIPENAPVGYRATISAHSQTPFQLTSYDADNSGTGGRFTYSVGGVYASYFQVTPDGYIQCIRPGFASQTSRENIKITITCQEQDTAEVFNSDPLDITIVVAKVNEHTPKLQQYNPVELKAGPPDGRPVVTVNAVDEDQGKDGQITYAIVYVQRLTVSSDNPTPPDARGIFVINVDTGVILQRAPVYKGEVYEIKVRATDGAGKFDEGIIRVKIVDDGRNEAPFFVNPSYVASIPEGVPLHYPVIVVTARDPDNEPLLYTIIGGNEDGRFSIDANTGSIHTMGAIDYEQRRSYSLVVQAKDPSGGTATTTVSILVNDINDNDPEFINPRPITFSVPENQAPLRVGIVSATDKDSGPNGDISYSIPANPFFRIAEKTGEITLVQPLDFERQQQHTLIVTARDNGISYSSDRGISIPSPRSATVVVTVNVIDSEDEDPTFIDRIYYAEVFENRPAGLEVVQVSATDPDTVKHITYTIVQGDTNAFQINPQSGVITTRIPLDYETTNRYQLIVGTTENRKNAPSSSATVYVNVLNENDVGPKFVGGPYVASIGRQAPLNTVIQTILARDGDQSNKITYAIEGDAKGQQFFAVDPNTGEIRVSGDLSRDNDPVYNLIVTARDSGNPPQTATSNVIINVINPGQQNAPIIQAPSELGPVQFALPQYQVRIREGANANTPVEELRIINKPQSGITNLQCAIVSGNADNAFSVETTSNGDCLIRVASGSIDFETRPEHDIVVQATGSTENQPNFRIDTRVAVSVVNVNDNAPQFIFPYPGLTGGRYFAAIDVNSNVGTPILKVSATDADKGDFGIVRYALIPSVPAQRFEINDESGLVSSRVTFIDSTPENEPFEFAVQARDSPNQVNFKAAAATVIINLIRDQNRFILVIEGSDAAKTRDSYQNNIVKIIQEKTGKVVGVEKITHRDILDGNRTRPDFQSTDMWMYAIDPDTRRIMTFLDLQSILLAKDIQERRLSEVQTIFSSTDRAVEFRAPYILPGIVQPLVYKTWSVWGFEAGLIALAALIILFCIIAIIILCYLWARYREYLKRARYQPRMEPVMFEPVAPEYETQILQMNVNEDDNADLGEVNVGFTPRAGIDSVTYIKTQQERERHMQATNAAREQQYRSSSAYNQSTNPIYDNPDHGAMTATAGYSTARRATAGYSSTTANSGQRVAASSEGINMAVSSLDEDDEERLMARSTLTSDQSRVVSSRHLRDDYEAPRSYSYSYAYSKEFAANGLNRGSNNATTIGNTNTTSSTASHL</sequence>
<comment type="caution">
    <text evidence="13">The sequence shown here is derived from an EMBL/GenBank/DDBJ whole genome shotgun (WGS) entry which is preliminary data.</text>
</comment>
<keyword evidence="7 11" id="KW-0472">Membrane</keyword>
<proteinExistence type="predicted"/>
<evidence type="ECO:0000256" key="5">
    <source>
        <dbReference type="ARBA" id="ARBA00022889"/>
    </source>
</evidence>
<feature type="domain" description="Cadherin" evidence="12">
    <location>
        <begin position="1048"/>
        <end position="1158"/>
    </location>
</feature>
<feature type="compositionally biased region" description="Low complexity" evidence="10">
    <location>
        <begin position="1628"/>
        <end position="1648"/>
    </location>
</feature>
<dbReference type="FunFam" id="2.60.40.60:FF:000116">
    <property type="entry name" value="Dachsous cadherin-related 2"/>
    <property type="match status" value="1"/>
</dbReference>
<dbReference type="CDD" id="cd11304">
    <property type="entry name" value="Cadherin_repeat"/>
    <property type="match status" value="9"/>
</dbReference>
<dbReference type="PANTHER" id="PTHR24026">
    <property type="entry name" value="FAT ATYPICAL CADHERIN-RELATED"/>
    <property type="match status" value="1"/>
</dbReference>
<reference evidence="14" key="1">
    <citation type="submission" date="2017-01" db="EMBL/GenBank/DDBJ databases">
        <title>Comparative genomics of anhydrobiosis in the tardigrade Hypsibius dujardini.</title>
        <authorList>
            <person name="Yoshida Y."/>
            <person name="Koutsovoulos G."/>
            <person name="Laetsch D."/>
            <person name="Stevens L."/>
            <person name="Kumar S."/>
            <person name="Horikawa D."/>
            <person name="Ishino K."/>
            <person name="Komine S."/>
            <person name="Tomita M."/>
            <person name="Blaxter M."/>
            <person name="Arakawa K."/>
        </authorList>
    </citation>
    <scope>NUCLEOTIDE SEQUENCE [LARGE SCALE GENOMIC DNA]</scope>
    <source>
        <strain evidence="14">Z151</strain>
    </source>
</reference>
<dbReference type="Pfam" id="PF00028">
    <property type="entry name" value="Cadherin"/>
    <property type="match status" value="6"/>
</dbReference>
<evidence type="ECO:0000256" key="9">
    <source>
        <dbReference type="PROSITE-ProRule" id="PRU00043"/>
    </source>
</evidence>
<dbReference type="SUPFAM" id="SSF49313">
    <property type="entry name" value="Cadherin-like"/>
    <property type="match status" value="10"/>
</dbReference>
<accession>A0A9X6NBZ5</accession>
<keyword evidence="14" id="KW-1185">Reference proteome</keyword>
<dbReference type="InterPro" id="IPR020894">
    <property type="entry name" value="Cadherin_CS"/>
</dbReference>
<evidence type="ECO:0000256" key="8">
    <source>
        <dbReference type="ARBA" id="ARBA00023180"/>
    </source>
</evidence>
<dbReference type="PRINTS" id="PR00205">
    <property type="entry name" value="CADHERIN"/>
</dbReference>
<keyword evidence="8" id="KW-0325">Glycoprotein</keyword>
<keyword evidence="3" id="KW-0677">Repeat</keyword>
<evidence type="ECO:0000259" key="12">
    <source>
        <dbReference type="PROSITE" id="PS50268"/>
    </source>
</evidence>
<evidence type="ECO:0000313" key="13">
    <source>
        <dbReference type="EMBL" id="OWA51282.1"/>
    </source>
</evidence>
<comment type="subcellular location">
    <subcellularLocation>
        <location evidence="1">Membrane</location>
    </subcellularLocation>
</comment>
<protein>
    <submittedName>
        <fullName evidence="13">Protocadherin-15</fullName>
    </submittedName>
</protein>
<keyword evidence="5" id="KW-0130">Cell adhesion</keyword>
<dbReference type="EMBL" id="MTYJ01000220">
    <property type="protein sequence ID" value="OWA51282.1"/>
    <property type="molecule type" value="Genomic_DNA"/>
</dbReference>
<dbReference type="InterPro" id="IPR002126">
    <property type="entry name" value="Cadherin-like_dom"/>
</dbReference>
<feature type="domain" description="Cadherin" evidence="12">
    <location>
        <begin position="617"/>
        <end position="716"/>
    </location>
</feature>
<evidence type="ECO:0000256" key="3">
    <source>
        <dbReference type="ARBA" id="ARBA00022737"/>
    </source>
</evidence>
<dbReference type="Proteomes" id="UP000192578">
    <property type="component" value="Unassembled WGS sequence"/>
</dbReference>
<dbReference type="GO" id="GO:0007163">
    <property type="term" value="P:establishment or maintenance of cell polarity"/>
    <property type="evidence" value="ECO:0007669"/>
    <property type="project" value="UniProtKB-ARBA"/>
</dbReference>
<feature type="domain" description="Cadherin" evidence="12">
    <location>
        <begin position="830"/>
        <end position="931"/>
    </location>
</feature>
<feature type="domain" description="Cadherin" evidence="12">
    <location>
        <begin position="160"/>
        <end position="259"/>
    </location>
</feature>
<feature type="domain" description="Cadherin" evidence="12">
    <location>
        <begin position="386"/>
        <end position="502"/>
    </location>
</feature>
<dbReference type="PROSITE" id="PS50268">
    <property type="entry name" value="CADHERIN_2"/>
    <property type="match status" value="10"/>
</dbReference>
<feature type="domain" description="Cadherin" evidence="12">
    <location>
        <begin position="502"/>
        <end position="616"/>
    </location>
</feature>
<keyword evidence="4 9" id="KW-0106">Calcium</keyword>
<feature type="domain" description="Cadherin" evidence="12">
    <location>
        <begin position="296"/>
        <end position="385"/>
    </location>
</feature>
<feature type="domain" description="Cadherin" evidence="12">
    <location>
        <begin position="1166"/>
        <end position="1264"/>
    </location>
</feature>
<evidence type="ECO:0000313" key="14">
    <source>
        <dbReference type="Proteomes" id="UP000192578"/>
    </source>
</evidence>
<organism evidence="13 14">
    <name type="scientific">Hypsibius exemplaris</name>
    <name type="common">Freshwater tardigrade</name>
    <dbReference type="NCBI Taxonomy" id="2072580"/>
    <lineage>
        <taxon>Eukaryota</taxon>
        <taxon>Metazoa</taxon>
        <taxon>Ecdysozoa</taxon>
        <taxon>Tardigrada</taxon>
        <taxon>Eutardigrada</taxon>
        <taxon>Parachela</taxon>
        <taxon>Hypsibioidea</taxon>
        <taxon>Hypsibiidae</taxon>
        <taxon>Hypsibius</taxon>
    </lineage>
</organism>
<keyword evidence="6 11" id="KW-1133">Transmembrane helix</keyword>
<dbReference type="Gene3D" id="2.60.40.60">
    <property type="entry name" value="Cadherins"/>
    <property type="match status" value="10"/>
</dbReference>
<dbReference type="InterPro" id="IPR015919">
    <property type="entry name" value="Cadherin-like_sf"/>
</dbReference>
<dbReference type="FunFam" id="2.60.40.60:FF:000020">
    <property type="entry name" value="Dachsous cadherin-related 1b"/>
    <property type="match status" value="2"/>
</dbReference>
<evidence type="ECO:0000256" key="2">
    <source>
        <dbReference type="ARBA" id="ARBA00022692"/>
    </source>
</evidence>
<feature type="domain" description="Cadherin" evidence="12">
    <location>
        <begin position="718"/>
        <end position="829"/>
    </location>
</feature>
<dbReference type="PROSITE" id="PS00232">
    <property type="entry name" value="CADHERIN_1"/>
    <property type="match status" value="1"/>
</dbReference>
<feature type="transmembrane region" description="Helical" evidence="11">
    <location>
        <begin position="1403"/>
        <end position="1426"/>
    </location>
</feature>
<dbReference type="GO" id="GO:0005886">
    <property type="term" value="C:plasma membrane"/>
    <property type="evidence" value="ECO:0007669"/>
    <property type="project" value="InterPro"/>
</dbReference>
<feature type="region of interest" description="Disordered" evidence="10">
    <location>
        <begin position="1625"/>
        <end position="1648"/>
    </location>
</feature>
<evidence type="ECO:0000256" key="6">
    <source>
        <dbReference type="ARBA" id="ARBA00022989"/>
    </source>
</evidence>
<evidence type="ECO:0000256" key="1">
    <source>
        <dbReference type="ARBA" id="ARBA00004370"/>
    </source>
</evidence>